<dbReference type="Proteomes" id="UP001189429">
    <property type="component" value="Unassembled WGS sequence"/>
</dbReference>
<evidence type="ECO:0000256" key="1">
    <source>
        <dbReference type="SAM" id="MobiDB-lite"/>
    </source>
</evidence>
<proteinExistence type="predicted"/>
<sequence>MPPPAPAPRGCATARLAAFIDCCVHDVVSSIAFDFKAPHLPLDFDPVPESVIRAGRSLTRGLVVEEFQKTRHALVAECPRRVQLLCTALFGITGQNPHFVYHPGLTAEAVLQQVVSVPGLGADLQPARLSNPRHWRMASASAPNKKREKPDSRRPLVDRSHWPTQGLESPAARAIDWISGTGIPEHLHIDAQRTDLLLPLLERFSELAPHGPVQKYGSDLTACFTNIPHCLVRRAWAFYQEVLTARDISAIAAPRRRGFARTLPFEPPRASPLHVVFRPADLTAAIGHSLANLWLAVGTLVGRAFDGLAMGSSLAGALTRMVLIYCDVVFHATLYSGRGLPPPARSRVRYYVVEGVRILILESRYMDDYICLWKASVDTPPASLRRIRVGVSVRPASLDLGSYSDDFQYPPYMHFRSFAPNATKRAIVLGLIARTDAFTYPPDAKAAALAELLTLLITAAEFPAAVVKRWATQSQVSAPRPWVTKACEQWEARSA</sequence>
<keyword evidence="3" id="KW-1185">Reference proteome</keyword>
<reference evidence="2" key="1">
    <citation type="submission" date="2023-10" db="EMBL/GenBank/DDBJ databases">
        <authorList>
            <person name="Chen Y."/>
            <person name="Shah S."/>
            <person name="Dougan E. K."/>
            <person name="Thang M."/>
            <person name="Chan C."/>
        </authorList>
    </citation>
    <scope>NUCLEOTIDE SEQUENCE [LARGE SCALE GENOMIC DNA]</scope>
</reference>
<evidence type="ECO:0000313" key="3">
    <source>
        <dbReference type="Proteomes" id="UP001189429"/>
    </source>
</evidence>
<comment type="caution">
    <text evidence="2">The sequence shown here is derived from an EMBL/GenBank/DDBJ whole genome shotgun (WGS) entry which is preliminary data.</text>
</comment>
<protein>
    <submittedName>
        <fullName evidence="2">Uncharacterized protein</fullName>
    </submittedName>
</protein>
<feature type="region of interest" description="Disordered" evidence="1">
    <location>
        <begin position="134"/>
        <end position="167"/>
    </location>
</feature>
<accession>A0ABN9PQ98</accession>
<feature type="compositionally biased region" description="Basic and acidic residues" evidence="1">
    <location>
        <begin position="148"/>
        <end position="161"/>
    </location>
</feature>
<gene>
    <name evidence="2" type="ORF">PCOR1329_LOCUS4452</name>
</gene>
<name>A0ABN9PQ98_9DINO</name>
<evidence type="ECO:0000313" key="2">
    <source>
        <dbReference type="EMBL" id="CAK0794476.1"/>
    </source>
</evidence>
<organism evidence="2 3">
    <name type="scientific">Prorocentrum cordatum</name>
    <dbReference type="NCBI Taxonomy" id="2364126"/>
    <lineage>
        <taxon>Eukaryota</taxon>
        <taxon>Sar</taxon>
        <taxon>Alveolata</taxon>
        <taxon>Dinophyceae</taxon>
        <taxon>Prorocentrales</taxon>
        <taxon>Prorocentraceae</taxon>
        <taxon>Prorocentrum</taxon>
    </lineage>
</organism>
<dbReference type="EMBL" id="CAUYUJ010001148">
    <property type="protein sequence ID" value="CAK0794476.1"/>
    <property type="molecule type" value="Genomic_DNA"/>
</dbReference>